<evidence type="ECO:0000256" key="10">
    <source>
        <dbReference type="SAM" id="Phobius"/>
    </source>
</evidence>
<protein>
    <recommendedName>
        <fullName evidence="3">Multidrug export protein MepA</fullName>
    </recommendedName>
</protein>
<evidence type="ECO:0000256" key="5">
    <source>
        <dbReference type="ARBA" id="ARBA00022475"/>
    </source>
</evidence>
<comment type="similarity">
    <text evidence="2">Belongs to the multi antimicrobial extrusion (MATE) (TC 2.A.66.1) family. MepA subfamily.</text>
</comment>
<feature type="transmembrane region" description="Helical" evidence="10">
    <location>
        <begin position="58"/>
        <end position="80"/>
    </location>
</feature>
<dbReference type="Pfam" id="PF01554">
    <property type="entry name" value="MatE"/>
    <property type="match status" value="2"/>
</dbReference>
<feature type="transmembrane region" description="Helical" evidence="10">
    <location>
        <begin position="319"/>
        <end position="339"/>
    </location>
</feature>
<dbReference type="PIRSF" id="PIRSF006603">
    <property type="entry name" value="DinF"/>
    <property type="match status" value="1"/>
</dbReference>
<keyword evidence="6 10" id="KW-0812">Transmembrane</keyword>
<dbReference type="RefSeq" id="WP_072724424.1">
    <property type="nucleotide sequence ID" value="NZ_FQXH01000009.1"/>
</dbReference>
<dbReference type="PANTHER" id="PTHR43823">
    <property type="entry name" value="SPORULATION PROTEIN YKVU"/>
    <property type="match status" value="1"/>
</dbReference>
<evidence type="ECO:0000256" key="7">
    <source>
        <dbReference type="ARBA" id="ARBA00022989"/>
    </source>
</evidence>
<evidence type="ECO:0000256" key="8">
    <source>
        <dbReference type="ARBA" id="ARBA00023136"/>
    </source>
</evidence>
<keyword evidence="9" id="KW-0046">Antibiotic resistance</keyword>
<dbReference type="OrthoDB" id="9811110at2"/>
<feature type="transmembrane region" description="Helical" evidence="10">
    <location>
        <begin position="167"/>
        <end position="190"/>
    </location>
</feature>
<evidence type="ECO:0000256" key="9">
    <source>
        <dbReference type="ARBA" id="ARBA00023251"/>
    </source>
</evidence>
<name>A0A1M5QTR9_9FIRM</name>
<dbReference type="AlphaFoldDB" id="A0A1M5QTR9"/>
<dbReference type="STRING" id="1123350.SAMN02744040_01092"/>
<dbReference type="GO" id="GO:0015297">
    <property type="term" value="F:antiporter activity"/>
    <property type="evidence" value="ECO:0007669"/>
    <property type="project" value="InterPro"/>
</dbReference>
<reference evidence="12" key="1">
    <citation type="submission" date="2016-11" db="EMBL/GenBank/DDBJ databases">
        <authorList>
            <person name="Varghese N."/>
            <person name="Submissions S."/>
        </authorList>
    </citation>
    <scope>NUCLEOTIDE SEQUENCE [LARGE SCALE GENOMIC DNA]</scope>
    <source>
        <strain evidence="12">DSM 15285</strain>
    </source>
</reference>
<feature type="transmembrane region" description="Helical" evidence="10">
    <location>
        <begin position="138"/>
        <end position="155"/>
    </location>
</feature>
<evidence type="ECO:0000256" key="6">
    <source>
        <dbReference type="ARBA" id="ARBA00022692"/>
    </source>
</evidence>
<evidence type="ECO:0000313" key="11">
    <source>
        <dbReference type="EMBL" id="SHH17321.1"/>
    </source>
</evidence>
<dbReference type="CDD" id="cd13143">
    <property type="entry name" value="MATE_MepA_like"/>
    <property type="match status" value="1"/>
</dbReference>
<dbReference type="GO" id="GO:0005886">
    <property type="term" value="C:plasma membrane"/>
    <property type="evidence" value="ECO:0007669"/>
    <property type="project" value="UniProtKB-SubCell"/>
</dbReference>
<feature type="transmembrane region" description="Helical" evidence="10">
    <location>
        <begin position="389"/>
        <end position="408"/>
    </location>
</feature>
<feature type="transmembrane region" description="Helical" evidence="10">
    <location>
        <begin position="100"/>
        <end position="118"/>
    </location>
</feature>
<organism evidence="11 12">
    <name type="scientific">Tepidibacter thalassicus DSM 15285</name>
    <dbReference type="NCBI Taxonomy" id="1123350"/>
    <lineage>
        <taxon>Bacteria</taxon>
        <taxon>Bacillati</taxon>
        <taxon>Bacillota</taxon>
        <taxon>Clostridia</taxon>
        <taxon>Peptostreptococcales</taxon>
        <taxon>Peptostreptococcaceae</taxon>
        <taxon>Tepidibacter</taxon>
    </lineage>
</organism>
<keyword evidence="7 10" id="KW-1133">Transmembrane helix</keyword>
<accession>A0A1M5QTR9</accession>
<keyword evidence="4" id="KW-0813">Transport</keyword>
<dbReference type="InterPro" id="IPR051327">
    <property type="entry name" value="MATE_MepA_subfamily"/>
</dbReference>
<dbReference type="GO" id="GO:0046677">
    <property type="term" value="P:response to antibiotic"/>
    <property type="evidence" value="ECO:0007669"/>
    <property type="project" value="UniProtKB-KW"/>
</dbReference>
<dbReference type="InterPro" id="IPR045070">
    <property type="entry name" value="MATE_MepA-like"/>
</dbReference>
<feature type="transmembrane region" description="Helical" evidence="10">
    <location>
        <begin position="196"/>
        <end position="219"/>
    </location>
</feature>
<dbReference type="NCBIfam" id="TIGR00797">
    <property type="entry name" value="matE"/>
    <property type="match status" value="1"/>
</dbReference>
<dbReference type="Proteomes" id="UP000242520">
    <property type="component" value="Unassembled WGS sequence"/>
</dbReference>
<proteinExistence type="inferred from homology"/>
<evidence type="ECO:0000313" key="12">
    <source>
        <dbReference type="Proteomes" id="UP000242520"/>
    </source>
</evidence>
<comment type="subcellular location">
    <subcellularLocation>
        <location evidence="1">Cell membrane</location>
        <topology evidence="1">Multi-pass membrane protein</topology>
    </subcellularLocation>
</comment>
<evidence type="ECO:0000256" key="1">
    <source>
        <dbReference type="ARBA" id="ARBA00004651"/>
    </source>
</evidence>
<dbReference type="InterPro" id="IPR048279">
    <property type="entry name" value="MdtK-like"/>
</dbReference>
<keyword evidence="8 10" id="KW-0472">Membrane</keyword>
<dbReference type="GO" id="GO:0042910">
    <property type="term" value="F:xenobiotic transmembrane transporter activity"/>
    <property type="evidence" value="ECO:0007669"/>
    <property type="project" value="InterPro"/>
</dbReference>
<dbReference type="EMBL" id="FQXH01000009">
    <property type="protein sequence ID" value="SHH17321.1"/>
    <property type="molecule type" value="Genomic_DNA"/>
</dbReference>
<sequence length="460" mass="50463">MRDQRAKMMGEEKIGSVLTRLAIPGIIAMLINAVYNIIDTMFVGMLNNTSAIGAVSVVFPMFMLIAAMGQMFGVGSGSYISRLLGEKNKEQADKTTSTTFFTSVIFSIIFTIIGVIFLEQFLVLFGATDTILFYAKDYAKILVFGSTFTICNMTLNNMIRAEGNAKYSMIAISLGALINIILDPILMFSFNMGIKGAALATVLAQMISFIYLISYFILGKSYIKISIKHFKPSKDIYSEILKIGAATFARQSLASLSLGLINVAAKPYGDAAVAAMGISLRILSIGIYVVFGYNQGFQPIAGYNYGAKKYDRLFEAIKISLKTTTIFTAIVTVVFIVFAKEITSVFTIDPEVIDIGAKTLKTICLLFPLFGFQQVYASLFQGLGRGKESFILSASRQGIFLIPSIVILPKFWGLYGVIFSQVVADFFTIMVTGVLALKLNKSLKEEEINSIKIKDKLGYE</sequence>
<gene>
    <name evidence="11" type="ORF">SAMN02744040_01092</name>
</gene>
<evidence type="ECO:0000256" key="2">
    <source>
        <dbReference type="ARBA" id="ARBA00008417"/>
    </source>
</evidence>
<dbReference type="PANTHER" id="PTHR43823:SF3">
    <property type="entry name" value="MULTIDRUG EXPORT PROTEIN MEPA"/>
    <property type="match status" value="1"/>
</dbReference>
<keyword evidence="12" id="KW-1185">Reference proteome</keyword>
<evidence type="ECO:0000256" key="3">
    <source>
        <dbReference type="ARBA" id="ARBA00022106"/>
    </source>
</evidence>
<dbReference type="InterPro" id="IPR002528">
    <property type="entry name" value="MATE_fam"/>
</dbReference>
<feature type="transmembrane region" description="Helical" evidence="10">
    <location>
        <begin position="271"/>
        <end position="291"/>
    </location>
</feature>
<keyword evidence="5" id="KW-1003">Cell membrane</keyword>
<feature type="transmembrane region" description="Helical" evidence="10">
    <location>
        <begin position="359"/>
        <end position="377"/>
    </location>
</feature>
<feature type="transmembrane region" description="Helical" evidence="10">
    <location>
        <begin position="21"/>
        <end position="38"/>
    </location>
</feature>
<evidence type="ECO:0000256" key="4">
    <source>
        <dbReference type="ARBA" id="ARBA00022448"/>
    </source>
</evidence>